<dbReference type="STRING" id="1112.A9D12_01615"/>
<dbReference type="PANTHER" id="PTHR36698:SF2">
    <property type="entry name" value="MCE_MLAD DOMAIN-CONTAINING PROTEIN"/>
    <property type="match status" value="1"/>
</dbReference>
<keyword evidence="2" id="KW-0812">Transmembrane</keyword>
<reference evidence="4 5" key="1">
    <citation type="submission" date="2016-05" db="EMBL/GenBank/DDBJ databases">
        <title>Compelete Genome Sequence of Bacteriochlorophyll-Synthesizing Bacterium Porphyrobacter neustonensis DSM 9434.</title>
        <authorList>
            <person name="Shi X.-L."/>
            <person name="Wu Y.-H."/>
            <person name="Cheng H."/>
            <person name="Xu L."/>
            <person name="Zhang X.-Q."/>
            <person name="Wang C.-S."/>
            <person name="Xu X.-W."/>
        </authorList>
    </citation>
    <scope>NUCLEOTIDE SEQUENCE [LARGE SCALE GENOMIC DNA]</scope>
    <source>
        <strain evidence="4 5">DSM 9434</strain>
    </source>
</reference>
<protein>
    <submittedName>
        <fullName evidence="4">Mammalian cell entry protein</fullName>
    </submittedName>
</protein>
<keyword evidence="2" id="KW-0472">Membrane</keyword>
<evidence type="ECO:0000256" key="1">
    <source>
        <dbReference type="SAM" id="Coils"/>
    </source>
</evidence>
<dbReference type="Pfam" id="PF02470">
    <property type="entry name" value="MlaD"/>
    <property type="match status" value="1"/>
</dbReference>
<gene>
    <name evidence="4" type="ORF">A9D12_01615</name>
</gene>
<evidence type="ECO:0000256" key="2">
    <source>
        <dbReference type="SAM" id="Phobius"/>
    </source>
</evidence>
<dbReference type="PANTHER" id="PTHR36698">
    <property type="entry name" value="BLL5892 PROTEIN"/>
    <property type="match status" value="1"/>
</dbReference>
<dbReference type="InterPro" id="IPR003399">
    <property type="entry name" value="Mce/MlaD"/>
</dbReference>
<evidence type="ECO:0000313" key="4">
    <source>
        <dbReference type="EMBL" id="ANK11852.1"/>
    </source>
</evidence>
<keyword evidence="2" id="KW-1133">Transmembrane helix</keyword>
<accession>A0A192D1M8</accession>
<evidence type="ECO:0000313" key="5">
    <source>
        <dbReference type="Proteomes" id="UP000078263"/>
    </source>
</evidence>
<dbReference type="OrthoDB" id="9808689at2"/>
<dbReference type="AlphaFoldDB" id="A0A192D1M8"/>
<feature type="transmembrane region" description="Helical" evidence="2">
    <location>
        <begin position="6"/>
        <end position="29"/>
    </location>
</feature>
<proteinExistence type="predicted"/>
<keyword evidence="1" id="KW-0175">Coiled coil</keyword>
<feature type="domain" description="Mce/MlaD" evidence="3">
    <location>
        <begin position="45"/>
        <end position="102"/>
    </location>
</feature>
<organism evidence="4 5">
    <name type="scientific">Erythrobacter neustonensis</name>
    <dbReference type="NCBI Taxonomy" id="1112"/>
    <lineage>
        <taxon>Bacteria</taxon>
        <taxon>Pseudomonadati</taxon>
        <taxon>Pseudomonadota</taxon>
        <taxon>Alphaproteobacteria</taxon>
        <taxon>Sphingomonadales</taxon>
        <taxon>Erythrobacteraceae</taxon>
        <taxon>Erythrobacter/Porphyrobacter group</taxon>
        <taxon>Erythrobacter</taxon>
    </lineage>
</organism>
<dbReference type="KEGG" id="pns:A9D12_01615"/>
<dbReference type="Proteomes" id="UP000078263">
    <property type="component" value="Chromosome"/>
</dbReference>
<evidence type="ECO:0000259" key="3">
    <source>
        <dbReference type="Pfam" id="PF02470"/>
    </source>
</evidence>
<feature type="coiled-coil region" evidence="1">
    <location>
        <begin position="236"/>
        <end position="299"/>
    </location>
</feature>
<keyword evidence="5" id="KW-1185">Reference proteome</keyword>
<sequence length="316" mass="33596">METRANHLWVGAVTLVLLAMLAAFIVWVARLNEGAKDEFDIFYNQSVSGLANGSQVSYAGVPVGQVTEIALAKDNPEFVRVRIKVKEEVPILVGTQATIQASFTGVSTILLDGARKDNPPITCQTTACPEGRPVIPPGRGGFGEIVANAPLLLERLATLTEQLNIILGPDNQKELAGILANSNRLTAGMADAAPELTANLKEFRVTMQEFNQTLDAFEKVAASSDALINKDGAPLAQELRATLRSANAALASLSATLEDTRPAARQLRTSTLPNAEATLQDLRATSRSLRSITEKLEAEGAGALVGGKTLPDYKPQ</sequence>
<name>A0A192D1M8_9SPHN</name>
<dbReference type="EMBL" id="CP016033">
    <property type="protein sequence ID" value="ANK11852.1"/>
    <property type="molecule type" value="Genomic_DNA"/>
</dbReference>
<dbReference type="RefSeq" id="WP_068349127.1">
    <property type="nucleotide sequence ID" value="NZ_CP016033.1"/>
</dbReference>